<accession>B1Y8T4</accession>
<feature type="transmembrane region" description="Helical" evidence="9">
    <location>
        <begin position="33"/>
        <end position="51"/>
    </location>
</feature>
<dbReference type="STRING" id="444157.Tneu_1236"/>
<dbReference type="GO" id="GO:0006865">
    <property type="term" value="P:amino acid transport"/>
    <property type="evidence" value="ECO:0007669"/>
    <property type="project" value="UniProtKB-KW"/>
</dbReference>
<dbReference type="InterPro" id="IPR052157">
    <property type="entry name" value="BCAA_transport_permease"/>
</dbReference>
<dbReference type="HOGENOM" id="CLU_039929_1_0_2"/>
<proteinExistence type="inferred from homology"/>
<comment type="similarity">
    <text evidence="8">Belongs to the binding-protein-dependent transport system permease family. LivHM subfamily.</text>
</comment>
<feature type="transmembrane region" description="Helical" evidence="9">
    <location>
        <begin position="91"/>
        <end position="116"/>
    </location>
</feature>
<keyword evidence="3" id="KW-1003">Cell membrane</keyword>
<keyword evidence="4 9" id="KW-0812">Transmembrane</keyword>
<feature type="transmembrane region" description="Helical" evidence="9">
    <location>
        <begin position="255"/>
        <end position="274"/>
    </location>
</feature>
<dbReference type="eggNOG" id="arCOG01270">
    <property type="taxonomic scope" value="Archaea"/>
</dbReference>
<comment type="subcellular location">
    <subcellularLocation>
        <location evidence="1">Cell membrane</location>
        <topology evidence="1">Multi-pass membrane protein</topology>
    </subcellularLocation>
</comment>
<evidence type="ECO:0000256" key="6">
    <source>
        <dbReference type="ARBA" id="ARBA00022989"/>
    </source>
</evidence>
<reference evidence="10" key="1">
    <citation type="submission" date="2008-03" db="EMBL/GenBank/DDBJ databases">
        <title>Complete sequence of Thermoproteus neutrophilus V24Sta.</title>
        <authorList>
            <consortium name="US DOE Joint Genome Institute"/>
            <person name="Copeland A."/>
            <person name="Lucas S."/>
            <person name="Lapidus A."/>
            <person name="Glavina del Rio T."/>
            <person name="Dalin E."/>
            <person name="Tice H."/>
            <person name="Bruce D."/>
            <person name="Goodwin L."/>
            <person name="Pitluck S."/>
            <person name="Sims D."/>
            <person name="Brettin T."/>
            <person name="Detter J.C."/>
            <person name="Han C."/>
            <person name="Kuske C.R."/>
            <person name="Schmutz J."/>
            <person name="Larimer F."/>
            <person name="Land M."/>
            <person name="Hauser L."/>
            <person name="Kyrpides N."/>
            <person name="Mikhailova N."/>
            <person name="Biddle J.F."/>
            <person name="Zhang Z."/>
            <person name="Fitz-Gibbon S.T."/>
            <person name="Lowe T.M."/>
            <person name="Saltikov C."/>
            <person name="House C.H."/>
            <person name="Richardson P."/>
        </authorList>
    </citation>
    <scope>NUCLEOTIDE SEQUENCE [LARGE SCALE GENOMIC DNA]</scope>
    <source>
        <strain evidence="10">V24Sta</strain>
    </source>
</reference>
<dbReference type="RefSeq" id="WP_012350582.1">
    <property type="nucleotide sequence ID" value="NC_010525.1"/>
</dbReference>
<evidence type="ECO:0000256" key="3">
    <source>
        <dbReference type="ARBA" id="ARBA00022475"/>
    </source>
</evidence>
<evidence type="ECO:0000256" key="8">
    <source>
        <dbReference type="ARBA" id="ARBA00037998"/>
    </source>
</evidence>
<evidence type="ECO:0000256" key="7">
    <source>
        <dbReference type="ARBA" id="ARBA00023136"/>
    </source>
</evidence>
<dbReference type="PANTHER" id="PTHR11795">
    <property type="entry name" value="BRANCHED-CHAIN AMINO ACID TRANSPORT SYSTEM PERMEASE PROTEIN LIVH"/>
    <property type="match status" value="1"/>
</dbReference>
<keyword evidence="2" id="KW-0813">Transport</keyword>
<dbReference type="Proteomes" id="UP000001694">
    <property type="component" value="Chromosome"/>
</dbReference>
<name>B1Y8T4_PYRNV</name>
<keyword evidence="6 9" id="KW-1133">Transmembrane helix</keyword>
<evidence type="ECO:0000256" key="5">
    <source>
        <dbReference type="ARBA" id="ARBA00022970"/>
    </source>
</evidence>
<dbReference type="GO" id="GO:0005886">
    <property type="term" value="C:plasma membrane"/>
    <property type="evidence" value="ECO:0007669"/>
    <property type="project" value="UniProtKB-SubCell"/>
</dbReference>
<organism evidence="10 11">
    <name type="scientific">Pyrobaculum neutrophilum (strain DSM 2338 / JCM 9278 / NBRC 100436 / V24Sta)</name>
    <name type="common">Thermoproteus neutrophilus</name>
    <dbReference type="NCBI Taxonomy" id="444157"/>
    <lineage>
        <taxon>Archaea</taxon>
        <taxon>Thermoproteota</taxon>
        <taxon>Thermoprotei</taxon>
        <taxon>Thermoproteales</taxon>
        <taxon>Thermoproteaceae</taxon>
        <taxon>Pyrobaculum</taxon>
    </lineage>
</organism>
<dbReference type="Pfam" id="PF02653">
    <property type="entry name" value="BPD_transp_2"/>
    <property type="match status" value="1"/>
</dbReference>
<feature type="transmembrane region" description="Helical" evidence="9">
    <location>
        <begin position="178"/>
        <end position="201"/>
    </location>
</feature>
<evidence type="ECO:0000256" key="9">
    <source>
        <dbReference type="SAM" id="Phobius"/>
    </source>
</evidence>
<dbReference type="OrthoDB" id="43815at2157"/>
<evidence type="ECO:0000313" key="10">
    <source>
        <dbReference type="EMBL" id="ACB40163.1"/>
    </source>
</evidence>
<gene>
    <name evidence="10" type="ordered locus">Tneu_1236</name>
</gene>
<evidence type="ECO:0000313" key="11">
    <source>
        <dbReference type="Proteomes" id="UP000001694"/>
    </source>
</evidence>
<dbReference type="PANTHER" id="PTHR11795:SF442">
    <property type="entry name" value="ABC TRANSPORTER ATP-BINDING PROTEIN"/>
    <property type="match status" value="1"/>
</dbReference>
<evidence type="ECO:0000256" key="2">
    <source>
        <dbReference type="ARBA" id="ARBA00022448"/>
    </source>
</evidence>
<protein>
    <submittedName>
        <fullName evidence="10">Inner-membrane translocator</fullName>
    </submittedName>
</protein>
<evidence type="ECO:0000256" key="1">
    <source>
        <dbReference type="ARBA" id="ARBA00004651"/>
    </source>
</evidence>
<sequence>MIEFFLAVLTFWTHLVLLSVGLQFIYSSAKTLNLSHGSFFVLGGYVASWAFAALGNFGIAVFAAVGVAALAGAAFYIGVSRLARDETSQLFFTFSLFWIFEGIYRTVFGVGIYNAYAFAESLGRAAGIPWAYILGATAAAAALTAVYLLLYKTPWGLYLRAAGDNPLMAEALGVKSGLVHGTGVVLGVALAALGGAVSSMWQSFTPGLAGVALVYAFAVVAMAGLGNVMGALVASLIISLIRTASVFYAPELELFSIYIAVLAVLAVKPSGLFTRHERRV</sequence>
<dbReference type="EMBL" id="CP001014">
    <property type="protein sequence ID" value="ACB40163.1"/>
    <property type="molecule type" value="Genomic_DNA"/>
</dbReference>
<dbReference type="InterPro" id="IPR001851">
    <property type="entry name" value="ABC_transp_permease"/>
</dbReference>
<dbReference type="GO" id="GO:0022857">
    <property type="term" value="F:transmembrane transporter activity"/>
    <property type="evidence" value="ECO:0007669"/>
    <property type="project" value="InterPro"/>
</dbReference>
<evidence type="ECO:0000256" key="4">
    <source>
        <dbReference type="ARBA" id="ARBA00022692"/>
    </source>
</evidence>
<dbReference type="KEGG" id="tne:Tneu_1236"/>
<feature type="transmembrane region" description="Helical" evidence="9">
    <location>
        <begin position="6"/>
        <end position="26"/>
    </location>
</feature>
<dbReference type="CDD" id="cd06582">
    <property type="entry name" value="TM_PBP1_LivH_like"/>
    <property type="match status" value="1"/>
</dbReference>
<dbReference type="AlphaFoldDB" id="B1Y8T4"/>
<keyword evidence="5" id="KW-0029">Amino-acid transport</keyword>
<dbReference type="GeneID" id="6166095"/>
<feature type="transmembrane region" description="Helical" evidence="9">
    <location>
        <begin position="57"/>
        <end position="79"/>
    </location>
</feature>
<keyword evidence="11" id="KW-1185">Reference proteome</keyword>
<keyword evidence="7 9" id="KW-0472">Membrane</keyword>
<feature type="transmembrane region" description="Helical" evidence="9">
    <location>
        <begin position="128"/>
        <end position="150"/>
    </location>
</feature>